<evidence type="ECO:0000256" key="1">
    <source>
        <dbReference type="SAM" id="Phobius"/>
    </source>
</evidence>
<protein>
    <submittedName>
        <fullName evidence="2">DUF4233 domain-containing protein</fullName>
    </submittedName>
</protein>
<keyword evidence="1" id="KW-0812">Transmembrane</keyword>
<dbReference type="RefSeq" id="WP_182661725.1">
    <property type="nucleotide sequence ID" value="NZ_VKHS01000110.1"/>
</dbReference>
<accession>A0A7W3T2C3</accession>
<keyword evidence="3" id="KW-1185">Reference proteome</keyword>
<comment type="caution">
    <text evidence="2">The sequence shown here is derived from an EMBL/GenBank/DDBJ whole genome shotgun (WGS) entry which is preliminary data.</text>
</comment>
<name>A0A7W3T2C3_9ACTN</name>
<feature type="transmembrane region" description="Helical" evidence="1">
    <location>
        <begin position="33"/>
        <end position="52"/>
    </location>
</feature>
<dbReference type="EMBL" id="VKHS01000110">
    <property type="protein sequence ID" value="MBB0229331.1"/>
    <property type="molecule type" value="Genomic_DNA"/>
</dbReference>
<gene>
    <name evidence="2" type="ORF">FOE67_07345</name>
</gene>
<dbReference type="AlphaFoldDB" id="A0A7W3T2C3"/>
<dbReference type="Proteomes" id="UP000530234">
    <property type="component" value="Unassembled WGS sequence"/>
</dbReference>
<feature type="transmembrane region" description="Helical" evidence="1">
    <location>
        <begin position="64"/>
        <end position="91"/>
    </location>
</feature>
<organism evidence="2 3">
    <name type="scientific">Streptomyces calidiresistens</name>
    <dbReference type="NCBI Taxonomy" id="1485586"/>
    <lineage>
        <taxon>Bacteria</taxon>
        <taxon>Bacillati</taxon>
        <taxon>Actinomycetota</taxon>
        <taxon>Actinomycetes</taxon>
        <taxon>Kitasatosporales</taxon>
        <taxon>Streptomycetaceae</taxon>
        <taxon>Streptomyces</taxon>
    </lineage>
</organism>
<keyword evidence="1" id="KW-1133">Transmembrane helix</keyword>
<dbReference type="InterPro" id="IPR025327">
    <property type="entry name" value="DUF4233"/>
</dbReference>
<evidence type="ECO:0000313" key="3">
    <source>
        <dbReference type="Proteomes" id="UP000530234"/>
    </source>
</evidence>
<keyword evidence="1" id="KW-0472">Membrane</keyword>
<evidence type="ECO:0000313" key="2">
    <source>
        <dbReference type="EMBL" id="MBB0229331.1"/>
    </source>
</evidence>
<sequence>MRMLCAATLIAEFIVLGLAGLVAMALTDVPTGVLWAVCGTAMVVSLLLCGMLNRRAAVPVGWALQIGLIASGVLVPAMFLLGGLFAVLWWAAIHYGREIDAIKAARAAEG</sequence>
<reference evidence="3" key="1">
    <citation type="submission" date="2019-10" db="EMBL/GenBank/DDBJ databases">
        <title>Streptomyces sp. nov., a novel actinobacterium isolated from alkaline environment.</title>
        <authorList>
            <person name="Golinska P."/>
        </authorList>
    </citation>
    <scope>NUCLEOTIDE SEQUENCE [LARGE SCALE GENOMIC DNA]</scope>
    <source>
        <strain evidence="3">DSM 42108</strain>
    </source>
</reference>
<proteinExistence type="predicted"/>
<dbReference type="Pfam" id="PF14017">
    <property type="entry name" value="DUF4233"/>
    <property type="match status" value="1"/>
</dbReference>